<evidence type="ECO:0000313" key="1">
    <source>
        <dbReference type="EMBL" id="RDW17994.1"/>
    </source>
</evidence>
<dbReference type="AlphaFoldDB" id="A0A3D8PPV2"/>
<dbReference type="EMBL" id="PIOD01000011">
    <property type="protein sequence ID" value="RDW17994.1"/>
    <property type="molecule type" value="Genomic_DNA"/>
</dbReference>
<evidence type="ECO:0008006" key="3">
    <source>
        <dbReference type="Google" id="ProtNLM"/>
    </source>
</evidence>
<evidence type="ECO:0000313" key="2">
    <source>
        <dbReference type="Proteomes" id="UP000256520"/>
    </source>
</evidence>
<proteinExistence type="predicted"/>
<dbReference type="Proteomes" id="UP000256520">
    <property type="component" value="Unassembled WGS sequence"/>
</dbReference>
<name>A0A3D8PPV2_9BACI</name>
<dbReference type="RefSeq" id="WP_115750056.1">
    <property type="nucleotide sequence ID" value="NZ_PIOD01000011.1"/>
</dbReference>
<dbReference type="PROSITE" id="PS51257">
    <property type="entry name" value="PROKAR_LIPOPROTEIN"/>
    <property type="match status" value="1"/>
</dbReference>
<organism evidence="1 2">
    <name type="scientific">Oceanobacillus chungangensis</name>
    <dbReference type="NCBI Taxonomy" id="1229152"/>
    <lineage>
        <taxon>Bacteria</taxon>
        <taxon>Bacillati</taxon>
        <taxon>Bacillota</taxon>
        <taxon>Bacilli</taxon>
        <taxon>Bacillales</taxon>
        <taxon>Bacillaceae</taxon>
        <taxon>Oceanobacillus</taxon>
    </lineage>
</organism>
<sequence>MQRIIVIIIAGMFFLLFGCGTDTSKEQQAKQDSTIDNSNSQIDQEPSIKAKKTLNEHEGITEIRSVNNTKTLVVAVKVNHDERFTLKSLEKKMTKKLKDEFPKLDVEFSTDLKIFLELDKLKKKMQTGSLTEKELNKELDKIIKLSKKQT</sequence>
<reference evidence="2" key="1">
    <citation type="submission" date="2017-11" db="EMBL/GenBank/DDBJ databases">
        <authorList>
            <person name="Zhu W."/>
        </authorList>
    </citation>
    <scope>NUCLEOTIDE SEQUENCE [LARGE SCALE GENOMIC DNA]</scope>
    <source>
        <strain evidence="2">CAU 1051</strain>
    </source>
</reference>
<accession>A0A3D8PPV2</accession>
<protein>
    <recommendedName>
        <fullName evidence="3">Sporulation protein</fullName>
    </recommendedName>
</protein>
<keyword evidence="2" id="KW-1185">Reference proteome</keyword>
<comment type="caution">
    <text evidence="1">The sequence shown here is derived from an EMBL/GenBank/DDBJ whole genome shotgun (WGS) entry which is preliminary data.</text>
</comment>
<dbReference type="OrthoDB" id="2967160at2"/>
<gene>
    <name evidence="1" type="ORF">CWR45_11740</name>
</gene>